<dbReference type="Pfam" id="PF00512">
    <property type="entry name" value="HisKA"/>
    <property type="match status" value="1"/>
</dbReference>
<proteinExistence type="predicted"/>
<evidence type="ECO:0000256" key="1">
    <source>
        <dbReference type="ARBA" id="ARBA00000085"/>
    </source>
</evidence>
<dbReference type="SMART" id="SM00388">
    <property type="entry name" value="HisKA"/>
    <property type="match status" value="1"/>
</dbReference>
<evidence type="ECO:0000313" key="8">
    <source>
        <dbReference type="EMBL" id="MFC6591021.1"/>
    </source>
</evidence>
<dbReference type="RefSeq" id="WP_380082027.1">
    <property type="nucleotide sequence ID" value="NZ_JBHSWD010000001.1"/>
</dbReference>
<keyword evidence="8" id="KW-0067">ATP-binding</keyword>
<keyword evidence="3" id="KW-0597">Phosphoprotein</keyword>
<dbReference type="Pfam" id="PF02518">
    <property type="entry name" value="HATPase_c"/>
    <property type="match status" value="1"/>
</dbReference>
<evidence type="ECO:0000259" key="7">
    <source>
        <dbReference type="PROSITE" id="PS50109"/>
    </source>
</evidence>
<reference evidence="9" key="1">
    <citation type="journal article" date="2019" name="Int. J. Syst. Evol. Microbiol.">
        <title>The Global Catalogue of Microorganisms (GCM) 10K type strain sequencing project: providing services to taxonomists for standard genome sequencing and annotation.</title>
        <authorList>
            <consortium name="The Broad Institute Genomics Platform"/>
            <consortium name="The Broad Institute Genome Sequencing Center for Infectious Disease"/>
            <person name="Wu L."/>
            <person name="Ma J."/>
        </authorList>
    </citation>
    <scope>NUCLEOTIDE SEQUENCE [LARGE SCALE GENOMIC DNA]</scope>
    <source>
        <strain evidence="9">CGMCC 1.15772</strain>
    </source>
</reference>
<dbReference type="SUPFAM" id="SSF47384">
    <property type="entry name" value="Homodimeric domain of signal transducing histidine kinase"/>
    <property type="match status" value="1"/>
</dbReference>
<keyword evidence="5" id="KW-0418">Kinase</keyword>
<comment type="catalytic activity">
    <reaction evidence="1">
        <text>ATP + protein L-histidine = ADP + protein N-phospho-L-histidine.</text>
        <dbReference type="EC" id="2.7.13.3"/>
    </reaction>
</comment>
<keyword evidence="6" id="KW-0175">Coiled coil</keyword>
<sequence>MAALISSGLARTVQTGEAVVLERHPLLHSVGVSAGVLLPLFGHDQTVRGILGLAYRGEVGDRDYLLAEQLAGRFGIALDNALLRDRVARAQRDLQQLNQSLEDRVAQRTRDLEEANRELEAFSYSVSHDLRTPLRHMAGFSDLLGKELRRSGEPPAKVTRYLKVMAEAADRMNTLIDDLLEFSRMGRQEMRRGDVDLGTLIMGVWRDLELDRQGRTVELRVKQLPNVPGDANLLRQVFMNLLSNALKYSRTREVAYIEVWAEVRAEQADILVRDNGVGFDARYTDKLFGVFQRLHRAEEFEGTGIGLANVRRIVARHGGHVSAESELGAWALFRVTLPLRGED</sequence>
<keyword evidence="4" id="KW-0808">Transferase</keyword>
<dbReference type="SUPFAM" id="SSF55781">
    <property type="entry name" value="GAF domain-like"/>
    <property type="match status" value="1"/>
</dbReference>
<dbReference type="SMART" id="SM00387">
    <property type="entry name" value="HATPase_c"/>
    <property type="match status" value="1"/>
</dbReference>
<dbReference type="InterPro" id="IPR036890">
    <property type="entry name" value="HATPase_C_sf"/>
</dbReference>
<dbReference type="SUPFAM" id="SSF55874">
    <property type="entry name" value="ATPase domain of HSP90 chaperone/DNA topoisomerase II/histidine kinase"/>
    <property type="match status" value="1"/>
</dbReference>
<feature type="coiled-coil region" evidence="6">
    <location>
        <begin position="80"/>
        <end position="118"/>
    </location>
</feature>
<dbReference type="EMBL" id="JBHSWD010000001">
    <property type="protein sequence ID" value="MFC6591021.1"/>
    <property type="molecule type" value="Genomic_DNA"/>
</dbReference>
<keyword evidence="8" id="KW-0547">Nucleotide-binding</keyword>
<dbReference type="InterPro" id="IPR004358">
    <property type="entry name" value="Sig_transdc_His_kin-like_C"/>
</dbReference>
<evidence type="ECO:0000256" key="4">
    <source>
        <dbReference type="ARBA" id="ARBA00022679"/>
    </source>
</evidence>
<evidence type="ECO:0000313" key="9">
    <source>
        <dbReference type="Proteomes" id="UP001596297"/>
    </source>
</evidence>
<gene>
    <name evidence="8" type="ORF">ACFP81_02565</name>
</gene>
<dbReference type="InterPro" id="IPR003594">
    <property type="entry name" value="HATPase_dom"/>
</dbReference>
<dbReference type="PANTHER" id="PTHR42878">
    <property type="entry name" value="TWO-COMPONENT HISTIDINE KINASE"/>
    <property type="match status" value="1"/>
</dbReference>
<comment type="caution">
    <text evidence="8">The sequence shown here is derived from an EMBL/GenBank/DDBJ whole genome shotgun (WGS) entry which is preliminary data.</text>
</comment>
<organism evidence="8 9">
    <name type="scientific">Deinococcus lacus</name>
    <dbReference type="NCBI Taxonomy" id="392561"/>
    <lineage>
        <taxon>Bacteria</taxon>
        <taxon>Thermotogati</taxon>
        <taxon>Deinococcota</taxon>
        <taxon>Deinococci</taxon>
        <taxon>Deinococcales</taxon>
        <taxon>Deinococcaceae</taxon>
        <taxon>Deinococcus</taxon>
    </lineage>
</organism>
<dbReference type="PRINTS" id="PR00344">
    <property type="entry name" value="BCTRLSENSOR"/>
</dbReference>
<dbReference type="Proteomes" id="UP001596297">
    <property type="component" value="Unassembled WGS sequence"/>
</dbReference>
<accession>A0ABW1YAI3</accession>
<evidence type="ECO:0000256" key="3">
    <source>
        <dbReference type="ARBA" id="ARBA00022553"/>
    </source>
</evidence>
<dbReference type="GO" id="GO:0005524">
    <property type="term" value="F:ATP binding"/>
    <property type="evidence" value="ECO:0007669"/>
    <property type="project" value="UniProtKB-KW"/>
</dbReference>
<dbReference type="Gene3D" id="1.10.287.130">
    <property type="match status" value="1"/>
</dbReference>
<dbReference type="Gene3D" id="3.30.565.10">
    <property type="entry name" value="Histidine kinase-like ATPase, C-terminal domain"/>
    <property type="match status" value="1"/>
</dbReference>
<dbReference type="Gene3D" id="3.30.450.40">
    <property type="match status" value="1"/>
</dbReference>
<keyword evidence="9" id="KW-1185">Reference proteome</keyword>
<evidence type="ECO:0000256" key="6">
    <source>
        <dbReference type="SAM" id="Coils"/>
    </source>
</evidence>
<name>A0ABW1YAI3_9DEIO</name>
<dbReference type="InterPro" id="IPR003661">
    <property type="entry name" value="HisK_dim/P_dom"/>
</dbReference>
<dbReference type="PANTHER" id="PTHR42878:SF15">
    <property type="entry name" value="BACTERIOPHYTOCHROME"/>
    <property type="match status" value="1"/>
</dbReference>
<dbReference type="InterPro" id="IPR005467">
    <property type="entry name" value="His_kinase_dom"/>
</dbReference>
<protein>
    <recommendedName>
        <fullName evidence="2">histidine kinase</fullName>
        <ecNumber evidence="2">2.7.13.3</ecNumber>
    </recommendedName>
</protein>
<dbReference type="PROSITE" id="PS50109">
    <property type="entry name" value="HIS_KIN"/>
    <property type="match status" value="1"/>
</dbReference>
<dbReference type="InterPro" id="IPR029016">
    <property type="entry name" value="GAF-like_dom_sf"/>
</dbReference>
<feature type="domain" description="Histidine kinase" evidence="7">
    <location>
        <begin position="125"/>
        <end position="341"/>
    </location>
</feature>
<dbReference type="EC" id="2.7.13.3" evidence="2"/>
<evidence type="ECO:0000256" key="5">
    <source>
        <dbReference type="ARBA" id="ARBA00022777"/>
    </source>
</evidence>
<evidence type="ECO:0000256" key="2">
    <source>
        <dbReference type="ARBA" id="ARBA00012438"/>
    </source>
</evidence>
<dbReference type="CDD" id="cd00082">
    <property type="entry name" value="HisKA"/>
    <property type="match status" value="1"/>
</dbReference>
<dbReference type="InterPro" id="IPR050351">
    <property type="entry name" value="BphY/WalK/GraS-like"/>
</dbReference>
<dbReference type="InterPro" id="IPR036097">
    <property type="entry name" value="HisK_dim/P_sf"/>
</dbReference>